<comment type="similarity">
    <text evidence="3 11">Belongs to the complex I subunit 4L family.</text>
</comment>
<evidence type="ECO:0000256" key="3">
    <source>
        <dbReference type="ARBA" id="ARBA00010519"/>
    </source>
</evidence>
<dbReference type="HAMAP" id="MF_01456">
    <property type="entry name" value="NDH1_NuoK"/>
    <property type="match status" value="1"/>
</dbReference>
<comment type="catalytic activity">
    <reaction evidence="11">
        <text>a quinone + NADH + 5 H(+)(in) = a quinol + NAD(+) + 4 H(+)(out)</text>
        <dbReference type="Rhea" id="RHEA:57888"/>
        <dbReference type="ChEBI" id="CHEBI:15378"/>
        <dbReference type="ChEBI" id="CHEBI:24646"/>
        <dbReference type="ChEBI" id="CHEBI:57540"/>
        <dbReference type="ChEBI" id="CHEBI:57945"/>
        <dbReference type="ChEBI" id="CHEBI:132124"/>
    </reaction>
</comment>
<keyword evidence="8 11" id="KW-1133">Transmembrane helix</keyword>
<evidence type="ECO:0000256" key="10">
    <source>
        <dbReference type="ARBA" id="ARBA00023136"/>
    </source>
</evidence>
<dbReference type="OrthoDB" id="9810120at2"/>
<comment type="subcellular location">
    <subcellularLocation>
        <location evidence="11">Cell membrane</location>
        <topology evidence="11">Multi-pass membrane protein</topology>
    </subcellularLocation>
    <subcellularLocation>
        <location evidence="2">Membrane</location>
        <topology evidence="2">Multi-pass membrane protein</topology>
    </subcellularLocation>
</comment>
<evidence type="ECO:0000256" key="2">
    <source>
        <dbReference type="ARBA" id="ARBA00004141"/>
    </source>
</evidence>
<dbReference type="FunFam" id="1.10.287.3510:FF:000001">
    <property type="entry name" value="NADH-quinone oxidoreductase subunit K"/>
    <property type="match status" value="1"/>
</dbReference>
<dbReference type="Proteomes" id="UP000031552">
    <property type="component" value="Unassembled WGS sequence"/>
</dbReference>
<dbReference type="AlphaFoldDB" id="A0A090CY99"/>
<organism evidence="12 13">
    <name type="scientific">Candidatus Criblamydia sequanensis CRIB-18</name>
    <dbReference type="NCBI Taxonomy" id="1437425"/>
    <lineage>
        <taxon>Bacteria</taxon>
        <taxon>Pseudomonadati</taxon>
        <taxon>Chlamydiota</taxon>
        <taxon>Chlamydiia</taxon>
        <taxon>Parachlamydiales</taxon>
        <taxon>Candidatus Criblamydiaceae</taxon>
        <taxon>Candidatus Criblamydia</taxon>
    </lineage>
</organism>
<protein>
    <recommendedName>
        <fullName evidence="11">NADH-quinone oxidoreductase subunit K</fullName>
        <ecNumber evidence="11">7.1.1.-</ecNumber>
    </recommendedName>
    <alternativeName>
        <fullName evidence="11">NADH dehydrogenase I subunit K</fullName>
    </alternativeName>
    <alternativeName>
        <fullName evidence="11">NDH-1 subunit K</fullName>
    </alternativeName>
</protein>
<reference evidence="12" key="2">
    <citation type="submission" date="2014-09" db="EMBL/GenBank/DDBJ databases">
        <title>Criblamydia sequanensis harbors a mega-plasmid encoding arsenite resistance.</title>
        <authorList>
            <person name="Bertelli C."/>
            <person name="Goesmann A."/>
            <person name="Greub G."/>
        </authorList>
    </citation>
    <scope>NUCLEOTIDE SEQUENCE [LARGE SCALE GENOMIC DNA]</scope>
    <source>
        <strain evidence="12">CRIB-18</strain>
    </source>
</reference>
<dbReference type="EC" id="7.1.1.-" evidence="11"/>
<dbReference type="RefSeq" id="WP_041016933.1">
    <property type="nucleotide sequence ID" value="NZ_CCEJ010000003.1"/>
</dbReference>
<comment type="subunit">
    <text evidence="11">NDH-1 is composed of 14 different subunits. Subunits NuoA, H, J, K, L, M, N constitute the membrane sector of the complex.</text>
</comment>
<comment type="function">
    <text evidence="1 11">NDH-1 shuttles electrons from NADH, via FMN and iron-sulfur (Fe-S) centers, to quinones in the respiratory chain. The immediate electron acceptor for the enzyme in this species is believed to be ubiquinone. Couples the redox reaction to proton translocation (for every two electrons transferred, four hydrogen ions are translocated across the cytoplasmic membrane), and thus conserves the redox energy in a proton gradient.</text>
</comment>
<dbReference type="EMBL" id="CCEJ010000003">
    <property type="protein sequence ID" value="CDR33442.1"/>
    <property type="molecule type" value="Genomic_DNA"/>
</dbReference>
<evidence type="ECO:0000256" key="7">
    <source>
        <dbReference type="ARBA" id="ARBA00022967"/>
    </source>
</evidence>
<keyword evidence="9 11" id="KW-0520">NAD</keyword>
<dbReference type="GO" id="GO:0042773">
    <property type="term" value="P:ATP synthesis coupled electron transport"/>
    <property type="evidence" value="ECO:0007669"/>
    <property type="project" value="InterPro"/>
</dbReference>
<gene>
    <name evidence="11 12" type="primary">nuoK</name>
    <name evidence="12" type="ORF">CSEC_0609</name>
</gene>
<feature type="transmembrane region" description="Helical" evidence="11">
    <location>
        <begin position="60"/>
        <end position="83"/>
    </location>
</feature>
<dbReference type="GO" id="GO:0050136">
    <property type="term" value="F:NADH dehydrogenase (quinone) (non-electrogenic) activity"/>
    <property type="evidence" value="ECO:0007669"/>
    <property type="project" value="UniProtKB-UniRule"/>
</dbReference>
<sequence>MSITIFVLISLAMFVCGIIGVLIKRNTLISFLSIELILNSANLLFVAFAREWEDQTGLVWVFFVLVVAAAEAAVGLAIMINLFRAKQVVDIDQFNTLRE</sequence>
<dbReference type="GO" id="GO:0048038">
    <property type="term" value="F:quinone binding"/>
    <property type="evidence" value="ECO:0007669"/>
    <property type="project" value="UniProtKB-KW"/>
</dbReference>
<keyword evidence="6 11" id="KW-0874">Quinone</keyword>
<keyword evidence="10 11" id="KW-0472">Membrane</keyword>
<keyword evidence="4 11" id="KW-0813">Transport</keyword>
<evidence type="ECO:0000313" key="12">
    <source>
        <dbReference type="EMBL" id="CDR33442.1"/>
    </source>
</evidence>
<dbReference type="InterPro" id="IPR039428">
    <property type="entry name" value="NUOK/Mnh_C1-like"/>
</dbReference>
<evidence type="ECO:0000256" key="5">
    <source>
        <dbReference type="ARBA" id="ARBA00022692"/>
    </source>
</evidence>
<comment type="caution">
    <text evidence="12">The sequence shown here is derived from an EMBL/GenBank/DDBJ whole genome shotgun (WGS) entry which is preliminary data.</text>
</comment>
<dbReference type="PANTHER" id="PTHR11434:SF21">
    <property type="entry name" value="NADH DEHYDROGENASE SUBUNIT 4L-RELATED"/>
    <property type="match status" value="1"/>
</dbReference>
<keyword evidence="11" id="KW-0830">Ubiquinone</keyword>
<evidence type="ECO:0000256" key="9">
    <source>
        <dbReference type="ARBA" id="ARBA00023027"/>
    </source>
</evidence>
<feature type="transmembrane region" description="Helical" evidence="11">
    <location>
        <begin position="6"/>
        <end position="23"/>
    </location>
</feature>
<keyword evidence="12" id="KW-0560">Oxidoreductase</keyword>
<feature type="transmembrane region" description="Helical" evidence="11">
    <location>
        <begin position="28"/>
        <end position="48"/>
    </location>
</feature>
<dbReference type="Gene3D" id="1.10.287.3510">
    <property type="match status" value="1"/>
</dbReference>
<proteinExistence type="inferred from homology"/>
<dbReference type="NCBIfam" id="NF004320">
    <property type="entry name" value="PRK05715.1-2"/>
    <property type="match status" value="1"/>
</dbReference>
<dbReference type="PANTHER" id="PTHR11434">
    <property type="entry name" value="NADH-UBIQUINONE OXIDOREDUCTASE SUBUNIT ND4L"/>
    <property type="match status" value="1"/>
</dbReference>
<dbReference type="GO" id="GO:0005886">
    <property type="term" value="C:plasma membrane"/>
    <property type="evidence" value="ECO:0007669"/>
    <property type="project" value="UniProtKB-SubCell"/>
</dbReference>
<accession>A0A090CY99</accession>
<evidence type="ECO:0000313" key="13">
    <source>
        <dbReference type="Proteomes" id="UP000031552"/>
    </source>
</evidence>
<evidence type="ECO:0000256" key="6">
    <source>
        <dbReference type="ARBA" id="ARBA00022719"/>
    </source>
</evidence>
<dbReference type="eggNOG" id="COG0713">
    <property type="taxonomic scope" value="Bacteria"/>
</dbReference>
<reference evidence="12" key="1">
    <citation type="submission" date="2013-12" db="EMBL/GenBank/DDBJ databases">
        <authorList>
            <person name="Linke B."/>
        </authorList>
    </citation>
    <scope>NUCLEOTIDE SEQUENCE [LARGE SCALE GENOMIC DNA]</scope>
    <source>
        <strain evidence="12">CRIB-18</strain>
    </source>
</reference>
<keyword evidence="7 11" id="KW-1278">Translocase</keyword>
<keyword evidence="13" id="KW-1185">Reference proteome</keyword>
<dbReference type="STRING" id="1437425.CSEC_0609"/>
<evidence type="ECO:0000256" key="8">
    <source>
        <dbReference type="ARBA" id="ARBA00022989"/>
    </source>
</evidence>
<evidence type="ECO:0000256" key="1">
    <source>
        <dbReference type="ARBA" id="ARBA00002378"/>
    </source>
</evidence>
<dbReference type="GO" id="GO:0030964">
    <property type="term" value="C:NADH dehydrogenase complex"/>
    <property type="evidence" value="ECO:0007669"/>
    <property type="project" value="TreeGrafter"/>
</dbReference>
<dbReference type="Pfam" id="PF00420">
    <property type="entry name" value="Oxidored_q2"/>
    <property type="match status" value="1"/>
</dbReference>
<evidence type="ECO:0000256" key="4">
    <source>
        <dbReference type="ARBA" id="ARBA00022448"/>
    </source>
</evidence>
<keyword evidence="5 11" id="KW-0812">Transmembrane</keyword>
<evidence type="ECO:0000256" key="11">
    <source>
        <dbReference type="HAMAP-Rule" id="MF_01456"/>
    </source>
</evidence>
<dbReference type="InterPro" id="IPR001133">
    <property type="entry name" value="NADH_UbQ_OxRdtase_chain4L/K"/>
</dbReference>
<name>A0A090CY99_9BACT</name>
<keyword evidence="11" id="KW-1003">Cell membrane</keyword>